<accession>A0A9D1DAR9</accession>
<comment type="caution">
    <text evidence="1">The sequence shown here is derived from an EMBL/GenBank/DDBJ whole genome shotgun (WGS) entry which is preliminary data.</text>
</comment>
<reference evidence="1" key="2">
    <citation type="journal article" date="2021" name="PeerJ">
        <title>Extensive microbial diversity within the chicken gut microbiome revealed by metagenomics and culture.</title>
        <authorList>
            <person name="Gilroy R."/>
            <person name="Ravi A."/>
            <person name="Getino M."/>
            <person name="Pursley I."/>
            <person name="Horton D.L."/>
            <person name="Alikhan N.F."/>
            <person name="Baker D."/>
            <person name="Gharbi K."/>
            <person name="Hall N."/>
            <person name="Watson M."/>
            <person name="Adriaenssens E.M."/>
            <person name="Foster-Nyarko E."/>
            <person name="Jarju S."/>
            <person name="Secka A."/>
            <person name="Antonio M."/>
            <person name="Oren A."/>
            <person name="Chaudhuri R.R."/>
            <person name="La Ragione R."/>
            <person name="Hildebrand F."/>
            <person name="Pallen M.J."/>
        </authorList>
    </citation>
    <scope>NUCLEOTIDE SEQUENCE</scope>
    <source>
        <strain evidence="1">ChiW25-3613</strain>
    </source>
</reference>
<evidence type="ECO:0008006" key="3">
    <source>
        <dbReference type="Google" id="ProtNLM"/>
    </source>
</evidence>
<organism evidence="1 2">
    <name type="scientific">Candidatus Coproplasma stercoripullorum</name>
    <dbReference type="NCBI Taxonomy" id="2840751"/>
    <lineage>
        <taxon>Bacteria</taxon>
        <taxon>Bacillati</taxon>
        <taxon>Bacillota</taxon>
        <taxon>Clostridia</taxon>
        <taxon>Eubacteriales</taxon>
        <taxon>Candidatus Coproplasma</taxon>
    </lineage>
</organism>
<sequence>MKALTEWFKDKKKIIVVVLLIILLIAAVFLFFGGESNASVLGDAMKSDTELRLTALLESMDGIDSVEVMVTEDEGVVTGVVVVCDGADRIMIRNDILNAVSTALNINKNIIAIYSM</sequence>
<dbReference type="EMBL" id="DVHB01000062">
    <property type="protein sequence ID" value="HIR39452.1"/>
    <property type="molecule type" value="Genomic_DNA"/>
</dbReference>
<evidence type="ECO:0000313" key="1">
    <source>
        <dbReference type="EMBL" id="HIR39452.1"/>
    </source>
</evidence>
<dbReference type="Proteomes" id="UP000824179">
    <property type="component" value="Unassembled WGS sequence"/>
</dbReference>
<name>A0A9D1DAR9_9FIRM</name>
<evidence type="ECO:0000313" key="2">
    <source>
        <dbReference type="Proteomes" id="UP000824179"/>
    </source>
</evidence>
<reference evidence="1" key="1">
    <citation type="submission" date="2020-10" db="EMBL/GenBank/DDBJ databases">
        <authorList>
            <person name="Gilroy R."/>
        </authorList>
    </citation>
    <scope>NUCLEOTIDE SEQUENCE</scope>
    <source>
        <strain evidence="1">ChiW25-3613</strain>
    </source>
</reference>
<protein>
    <recommendedName>
        <fullName evidence="3">Stage III sporulation protein AG</fullName>
    </recommendedName>
</protein>
<proteinExistence type="predicted"/>
<gene>
    <name evidence="1" type="ORF">IAB90_03620</name>
</gene>
<dbReference type="AlphaFoldDB" id="A0A9D1DAR9"/>